<keyword evidence="1" id="KW-0472">Membrane</keyword>
<keyword evidence="1" id="KW-1133">Transmembrane helix</keyword>
<accession>A0A1C0U6N8</accession>
<dbReference type="Pfam" id="PF15956">
    <property type="entry name" value="DUF4760"/>
    <property type="match status" value="1"/>
</dbReference>
<evidence type="ECO:0000313" key="2">
    <source>
        <dbReference type="EMBL" id="OCQ53553.1"/>
    </source>
</evidence>
<organism evidence="2 3">
    <name type="scientific">Photorhabdus australis subsp. thailandensis</name>
    <dbReference type="NCBI Taxonomy" id="2805096"/>
    <lineage>
        <taxon>Bacteria</taxon>
        <taxon>Pseudomonadati</taxon>
        <taxon>Pseudomonadota</taxon>
        <taxon>Gammaproteobacteria</taxon>
        <taxon>Enterobacterales</taxon>
        <taxon>Morganellaceae</taxon>
        <taxon>Photorhabdus</taxon>
    </lineage>
</organism>
<dbReference type="RefSeq" id="WP_051691082.1">
    <property type="nucleotide sequence ID" value="NZ_CAWMQZ010000036.1"/>
</dbReference>
<evidence type="ECO:0008006" key="4">
    <source>
        <dbReference type="Google" id="ProtNLM"/>
    </source>
</evidence>
<feature type="transmembrane region" description="Helical" evidence="1">
    <location>
        <begin position="15"/>
        <end position="39"/>
    </location>
</feature>
<comment type="caution">
    <text evidence="2">The sequence shown here is derived from an EMBL/GenBank/DDBJ whole genome shotgun (WGS) entry which is preliminary data.</text>
</comment>
<protein>
    <recommendedName>
        <fullName evidence="4">DUF4760 domain-containing protein</fullName>
    </recommendedName>
</protein>
<evidence type="ECO:0000313" key="3">
    <source>
        <dbReference type="Proteomes" id="UP000093476"/>
    </source>
</evidence>
<keyword evidence="1" id="KW-0812">Transmembrane</keyword>
<name>A0A1C0U6N8_9GAMM</name>
<dbReference type="Proteomes" id="UP000093476">
    <property type="component" value="Unassembled WGS sequence"/>
</dbReference>
<sequence length="177" mass="20651">MAAESSIILSENWQYATAIAQIVSAFAVTIGVIVAICAITSNSKTARKSQTAIFLSESRSDFGFWDGHKVIRKIHESGRSFRSYVYDEDLTEEGTEDRRQIHYFLNFFERVSVNVKNNIYDECMLKEVLYSTAVKNFEIVEPFIKALREKFNSQTYYQEYEWLAKRWQTDPLKINKK</sequence>
<dbReference type="AlphaFoldDB" id="A0A1C0U6N8"/>
<proteinExistence type="predicted"/>
<dbReference type="EMBL" id="LOMY01000036">
    <property type="protein sequence ID" value="OCQ53553.1"/>
    <property type="molecule type" value="Genomic_DNA"/>
</dbReference>
<gene>
    <name evidence="2" type="ORF">Ppb6_01179</name>
</gene>
<dbReference type="InterPro" id="IPR031876">
    <property type="entry name" value="DUF4760"/>
</dbReference>
<evidence type="ECO:0000256" key="1">
    <source>
        <dbReference type="SAM" id="Phobius"/>
    </source>
</evidence>
<reference evidence="2 3" key="1">
    <citation type="submission" date="2015-12" db="EMBL/GenBank/DDBJ databases">
        <title>Genome comparisons provide insights into the role of secondary metabolites in the pathogenic phase of the Photorhabdus life cycle.</title>
        <authorList>
            <person name="Tobias N.J."/>
            <person name="Mishra B."/>
            <person name="Gupta D.K."/>
            <person name="Thines M."/>
            <person name="Stinear T.P."/>
            <person name="Bode H.B."/>
        </authorList>
    </citation>
    <scope>NUCLEOTIDE SEQUENCE [LARGE SCALE GENOMIC DNA]</scope>
    <source>
        <strain evidence="2 3">PB68.1</strain>
    </source>
</reference>
<keyword evidence="3" id="KW-1185">Reference proteome</keyword>
<dbReference type="STRING" id="286156.Ppb6_01179"/>